<dbReference type="AlphaFoldDB" id="A0A915Q1D6"/>
<evidence type="ECO:0000313" key="2">
    <source>
        <dbReference type="WBParaSite" id="sdigi.contig730.g9615.t1"/>
    </source>
</evidence>
<accession>A0A915Q1D6</accession>
<dbReference type="WBParaSite" id="sdigi.contig730.g9615.t1">
    <property type="protein sequence ID" value="sdigi.contig730.g9615.t1"/>
    <property type="gene ID" value="sdigi.contig730.g9615"/>
</dbReference>
<proteinExistence type="predicted"/>
<dbReference type="Proteomes" id="UP000887581">
    <property type="component" value="Unplaced"/>
</dbReference>
<name>A0A915Q1D6_9BILA</name>
<evidence type="ECO:0000313" key="1">
    <source>
        <dbReference type="Proteomes" id="UP000887581"/>
    </source>
</evidence>
<protein>
    <submittedName>
        <fullName evidence="2">Secreted protein</fullName>
    </submittedName>
</protein>
<sequence length="73" mass="8073">MIINYRCFFFFVPVQLYIALIRRVTEVRIGDDIDLTDSVCDNIAKQASSDHGDTDDSDNDLVSAAATVSGDRS</sequence>
<reference evidence="2" key="1">
    <citation type="submission" date="2022-11" db="UniProtKB">
        <authorList>
            <consortium name="WormBaseParasite"/>
        </authorList>
    </citation>
    <scope>IDENTIFICATION</scope>
</reference>
<keyword evidence="1" id="KW-1185">Reference proteome</keyword>
<organism evidence="1 2">
    <name type="scientific">Setaria digitata</name>
    <dbReference type="NCBI Taxonomy" id="48799"/>
    <lineage>
        <taxon>Eukaryota</taxon>
        <taxon>Metazoa</taxon>
        <taxon>Ecdysozoa</taxon>
        <taxon>Nematoda</taxon>
        <taxon>Chromadorea</taxon>
        <taxon>Rhabditida</taxon>
        <taxon>Spirurina</taxon>
        <taxon>Spiruromorpha</taxon>
        <taxon>Filarioidea</taxon>
        <taxon>Setariidae</taxon>
        <taxon>Setaria</taxon>
    </lineage>
</organism>